<protein>
    <submittedName>
        <fullName evidence="2">Uncharacterized protein</fullName>
    </submittedName>
</protein>
<evidence type="ECO:0000313" key="2">
    <source>
        <dbReference type="EMBL" id="KST63628.1"/>
    </source>
</evidence>
<feature type="compositionally biased region" description="Low complexity" evidence="1">
    <location>
        <begin position="49"/>
        <end position="58"/>
    </location>
</feature>
<dbReference type="EMBL" id="LMTZ01000135">
    <property type="protein sequence ID" value="KST63628.1"/>
    <property type="molecule type" value="Genomic_DNA"/>
</dbReference>
<dbReference type="AlphaFoldDB" id="A0A0V7ZGZ8"/>
<feature type="region of interest" description="Disordered" evidence="1">
    <location>
        <begin position="191"/>
        <end position="271"/>
    </location>
</feature>
<feature type="compositionally biased region" description="Low complexity" evidence="1">
    <location>
        <begin position="249"/>
        <end position="265"/>
    </location>
</feature>
<dbReference type="RefSeq" id="WP_058184368.1">
    <property type="nucleotide sequence ID" value="NZ_LMTZ01000135.1"/>
</dbReference>
<accession>A0A0V7ZGZ8</accession>
<reference evidence="2 3" key="1">
    <citation type="journal article" date="2015" name="Genome Announc.">
        <title>Draft Genome of the Euendolithic (true boring) Cyanobacterium Mastigocoleus testarum strain BC008.</title>
        <authorList>
            <person name="Guida B.S."/>
            <person name="Garcia-Pichel F."/>
        </authorList>
    </citation>
    <scope>NUCLEOTIDE SEQUENCE [LARGE SCALE GENOMIC DNA]</scope>
    <source>
        <strain evidence="2 3">BC008</strain>
    </source>
</reference>
<dbReference type="OrthoDB" id="510707at2"/>
<keyword evidence="3" id="KW-1185">Reference proteome</keyword>
<feature type="compositionally biased region" description="Low complexity" evidence="1">
    <location>
        <begin position="198"/>
        <end position="223"/>
    </location>
</feature>
<proteinExistence type="predicted"/>
<dbReference type="Proteomes" id="UP000053372">
    <property type="component" value="Unassembled WGS sequence"/>
</dbReference>
<feature type="region of interest" description="Disordered" evidence="1">
    <location>
        <begin position="23"/>
        <end position="73"/>
    </location>
</feature>
<comment type="caution">
    <text evidence="2">The sequence shown here is derived from an EMBL/GenBank/DDBJ whole genome shotgun (WGS) entry which is preliminary data.</text>
</comment>
<organism evidence="2 3">
    <name type="scientific">Mastigocoleus testarum BC008</name>
    <dbReference type="NCBI Taxonomy" id="371196"/>
    <lineage>
        <taxon>Bacteria</taxon>
        <taxon>Bacillati</taxon>
        <taxon>Cyanobacteriota</taxon>
        <taxon>Cyanophyceae</taxon>
        <taxon>Nostocales</taxon>
        <taxon>Hapalosiphonaceae</taxon>
        <taxon>Mastigocoleus</taxon>
    </lineage>
</organism>
<evidence type="ECO:0000313" key="3">
    <source>
        <dbReference type="Proteomes" id="UP000053372"/>
    </source>
</evidence>
<name>A0A0V7ZGZ8_9CYAN</name>
<sequence length="271" mass="30429">MARKRLSDLLQEETKKVTQIEDAAAIDVKATPVDASAVEEEKKANTPVSSSKSTNSKNSHSKNTKNTNTNQADLEATIKELKATLEQAHENEATFEHKINDLESALSQQEGLASELKQELQATKKSADLEVTVQELQQKLEQAQHNEKLLEQRINDLRTAIAAKDELMERLKKDLQQAKQDAVKLAEINSALKEQINPPKQSKTYQQPKPQQTQQKQKSAIQPSRPADLRPQHYRKSHLVRDTRPVTRSPKPSGPSSEDSSDNSSQMWLLD</sequence>
<evidence type="ECO:0000256" key="1">
    <source>
        <dbReference type="SAM" id="MobiDB-lite"/>
    </source>
</evidence>
<gene>
    <name evidence="2" type="ORF">BC008_14295</name>
</gene>